<dbReference type="InterPro" id="IPR036280">
    <property type="entry name" value="Multihaem_cyt_sf"/>
</dbReference>
<proteinExistence type="predicted"/>
<evidence type="ECO:0000256" key="4">
    <source>
        <dbReference type="PROSITE-ProRule" id="PRU00322"/>
    </source>
</evidence>
<evidence type="ECO:0000256" key="1">
    <source>
        <dbReference type="ARBA" id="ARBA00022723"/>
    </source>
</evidence>
<keyword evidence="2 4" id="KW-0863">Zinc-finger</keyword>
<protein>
    <recommendedName>
        <fullName evidence="5">RanBP2-type domain-containing protein</fullName>
    </recommendedName>
</protein>
<sequence length="292" mass="32969">MILRKASQVFLTSIRHTSTTATQTDEKATFWMCTSCAFINPAKVAYCSRCTVSLGGNMSPAPKPSPKPRANPDEQSFSWKCRSCSSVNTSGFACRKCAAPHIVEDLSVEYLRRNNLTTADLWMCIQCKSTMPFDCGTCFKCHSTNSDYCIENWRCRFCSKGHRSSNSLPCCDRFERPRVPYSLPWKCPCGSSNPIVSTRCFLCHRPQPTVTVLPKDWICRCGLITEFFRDVCTCGQTKETGKVAIWRNMSDTVVQNWRCEKCDIVNGKLMGLCRKCGEARGDADLEWIEDVQ</sequence>
<dbReference type="SUPFAM" id="SSF48695">
    <property type="entry name" value="Multiheme cytochromes"/>
    <property type="match status" value="1"/>
</dbReference>
<dbReference type="InterPro" id="IPR001876">
    <property type="entry name" value="Znf_RanBP2"/>
</dbReference>
<accession>A0A7S4NMX6</accession>
<evidence type="ECO:0000256" key="2">
    <source>
        <dbReference type="ARBA" id="ARBA00022771"/>
    </source>
</evidence>
<evidence type="ECO:0000313" key="6">
    <source>
        <dbReference type="EMBL" id="CAE2298929.1"/>
    </source>
</evidence>
<dbReference type="AlphaFoldDB" id="A0A7S4NMX6"/>
<name>A0A7S4NMX6_9EUKA</name>
<dbReference type="EMBL" id="HBKR01012566">
    <property type="protein sequence ID" value="CAE2298929.1"/>
    <property type="molecule type" value="Transcribed_RNA"/>
</dbReference>
<keyword evidence="3" id="KW-0862">Zinc</keyword>
<keyword evidence="1" id="KW-0479">Metal-binding</keyword>
<reference evidence="6" key="1">
    <citation type="submission" date="2021-01" db="EMBL/GenBank/DDBJ databases">
        <authorList>
            <person name="Corre E."/>
            <person name="Pelletier E."/>
            <person name="Niang G."/>
            <person name="Scheremetjew M."/>
            <person name="Finn R."/>
            <person name="Kale V."/>
            <person name="Holt S."/>
            <person name="Cochrane G."/>
            <person name="Meng A."/>
            <person name="Brown T."/>
            <person name="Cohen L."/>
        </authorList>
    </citation>
    <scope>NUCLEOTIDE SEQUENCE</scope>
    <source>
        <strain evidence="6">SoJaBio B1-5/56/2</strain>
    </source>
</reference>
<gene>
    <name evidence="6" type="ORF">NAES01612_LOCUS8330</name>
</gene>
<dbReference type="PROSITE" id="PS01358">
    <property type="entry name" value="ZF_RANBP2_1"/>
    <property type="match status" value="2"/>
</dbReference>
<feature type="domain" description="RanBP2-type" evidence="5">
    <location>
        <begin position="27"/>
        <end position="50"/>
    </location>
</feature>
<dbReference type="GO" id="GO:0008270">
    <property type="term" value="F:zinc ion binding"/>
    <property type="evidence" value="ECO:0007669"/>
    <property type="project" value="UniProtKB-KW"/>
</dbReference>
<dbReference type="PROSITE" id="PS50199">
    <property type="entry name" value="ZF_RANBP2_2"/>
    <property type="match status" value="1"/>
</dbReference>
<organism evidence="6">
    <name type="scientific">Paramoeba aestuarina</name>
    <dbReference type="NCBI Taxonomy" id="180227"/>
    <lineage>
        <taxon>Eukaryota</taxon>
        <taxon>Amoebozoa</taxon>
        <taxon>Discosea</taxon>
        <taxon>Flabellinia</taxon>
        <taxon>Dactylopodida</taxon>
        <taxon>Paramoebidae</taxon>
        <taxon>Paramoeba</taxon>
    </lineage>
</organism>
<dbReference type="Gene3D" id="2.30.30.380">
    <property type="entry name" value="Zn-finger domain of Sec23/24"/>
    <property type="match status" value="1"/>
</dbReference>
<evidence type="ECO:0000259" key="5">
    <source>
        <dbReference type="PROSITE" id="PS50199"/>
    </source>
</evidence>
<dbReference type="SMART" id="SM00547">
    <property type="entry name" value="ZnF_RBZ"/>
    <property type="match status" value="3"/>
</dbReference>
<evidence type="ECO:0000256" key="3">
    <source>
        <dbReference type="ARBA" id="ARBA00022833"/>
    </source>
</evidence>